<keyword evidence="2" id="KW-0472">Membrane</keyword>
<keyword evidence="2" id="KW-1133">Transmembrane helix</keyword>
<feature type="region of interest" description="Disordered" evidence="1">
    <location>
        <begin position="1"/>
        <end position="54"/>
    </location>
</feature>
<dbReference type="GeneID" id="19113754"/>
<feature type="compositionally biased region" description="Polar residues" evidence="1">
    <location>
        <begin position="302"/>
        <end position="328"/>
    </location>
</feature>
<keyword evidence="2" id="KW-0812">Transmembrane</keyword>
<dbReference type="EMBL" id="KB445564">
    <property type="protein sequence ID" value="EMC91124.1"/>
    <property type="molecule type" value="Genomic_DNA"/>
</dbReference>
<organism evidence="3 4">
    <name type="scientific">Baudoinia panamericana (strain UAMH 10762)</name>
    <name type="common">Angels' share fungus</name>
    <name type="synonym">Baudoinia compniacensis (strain UAMH 10762)</name>
    <dbReference type="NCBI Taxonomy" id="717646"/>
    <lineage>
        <taxon>Eukaryota</taxon>
        <taxon>Fungi</taxon>
        <taxon>Dikarya</taxon>
        <taxon>Ascomycota</taxon>
        <taxon>Pezizomycotina</taxon>
        <taxon>Dothideomycetes</taxon>
        <taxon>Dothideomycetidae</taxon>
        <taxon>Mycosphaerellales</taxon>
        <taxon>Teratosphaeriaceae</taxon>
        <taxon>Baudoinia</taxon>
    </lineage>
</organism>
<feature type="region of interest" description="Disordered" evidence="1">
    <location>
        <begin position="291"/>
        <end position="328"/>
    </location>
</feature>
<accession>M2MWX3</accession>
<evidence type="ECO:0000313" key="4">
    <source>
        <dbReference type="Proteomes" id="UP000011761"/>
    </source>
</evidence>
<dbReference type="AlphaFoldDB" id="M2MWX3"/>
<dbReference type="Proteomes" id="UP000011761">
    <property type="component" value="Unassembled WGS sequence"/>
</dbReference>
<keyword evidence="4" id="KW-1185">Reference proteome</keyword>
<protein>
    <submittedName>
        <fullName evidence="3">Uncharacterized protein</fullName>
    </submittedName>
</protein>
<dbReference type="OrthoDB" id="3942482at2759"/>
<feature type="compositionally biased region" description="Basic and acidic residues" evidence="1">
    <location>
        <begin position="7"/>
        <end position="19"/>
    </location>
</feature>
<evidence type="ECO:0000313" key="3">
    <source>
        <dbReference type="EMBL" id="EMC91124.1"/>
    </source>
</evidence>
<name>M2MWX3_BAUPA</name>
<proteinExistence type="predicted"/>
<evidence type="ECO:0000256" key="2">
    <source>
        <dbReference type="SAM" id="Phobius"/>
    </source>
</evidence>
<feature type="non-terminal residue" evidence="3">
    <location>
        <position position="328"/>
    </location>
</feature>
<reference evidence="3 4" key="1">
    <citation type="journal article" date="2012" name="PLoS Pathog.">
        <title>Diverse lifestyles and strategies of plant pathogenesis encoded in the genomes of eighteen Dothideomycetes fungi.</title>
        <authorList>
            <person name="Ohm R.A."/>
            <person name="Feau N."/>
            <person name="Henrissat B."/>
            <person name="Schoch C.L."/>
            <person name="Horwitz B.A."/>
            <person name="Barry K.W."/>
            <person name="Condon B.J."/>
            <person name="Copeland A.C."/>
            <person name="Dhillon B."/>
            <person name="Glaser F."/>
            <person name="Hesse C.N."/>
            <person name="Kosti I."/>
            <person name="LaButti K."/>
            <person name="Lindquist E.A."/>
            <person name="Lucas S."/>
            <person name="Salamov A.A."/>
            <person name="Bradshaw R.E."/>
            <person name="Ciuffetti L."/>
            <person name="Hamelin R.C."/>
            <person name="Kema G.H.J."/>
            <person name="Lawrence C."/>
            <person name="Scott J.A."/>
            <person name="Spatafora J.W."/>
            <person name="Turgeon B.G."/>
            <person name="de Wit P.J.G.M."/>
            <person name="Zhong S."/>
            <person name="Goodwin S.B."/>
            <person name="Grigoriev I.V."/>
        </authorList>
    </citation>
    <scope>NUCLEOTIDE SEQUENCE [LARGE SCALE GENOMIC DNA]</scope>
    <source>
        <strain evidence="3 4">UAMH 10762</strain>
    </source>
</reference>
<feature type="transmembrane region" description="Helical" evidence="2">
    <location>
        <begin position="89"/>
        <end position="113"/>
    </location>
</feature>
<dbReference type="RefSeq" id="XP_007681366.1">
    <property type="nucleotide sequence ID" value="XM_007683176.1"/>
</dbReference>
<dbReference type="eggNOG" id="ENOG502RFVR">
    <property type="taxonomic scope" value="Eukaryota"/>
</dbReference>
<dbReference type="OMA" id="WTIIFAY"/>
<gene>
    <name evidence="3" type="ORF">BAUCODRAFT_39258</name>
</gene>
<dbReference type="KEGG" id="bcom:BAUCODRAFT_39258"/>
<evidence type="ECO:0000256" key="1">
    <source>
        <dbReference type="SAM" id="MobiDB-lite"/>
    </source>
</evidence>
<dbReference type="HOGENOM" id="CLU_848753_0_0_1"/>
<sequence>MPFSQVFEKHMNSEMRADTEQQQSRGKKADLPPPPTPDEEAIDAEYSEKKDCPPRFSTLFESAPSSPARKFESYPPPKRRSGVWLPMPLFVLLCVILLFESTLLFAYTVIGLYNNLPTRFVAPNAAGCNCRDDKPAINIAPNFFMPQTQALATQTVTVVGAGSFPHVVPTTSVLASSTPTPATPSANTSTTGASLQAAAVASDILGILHAMSTTSSSDGVATVTAAPTSTLVLSEVAQPSTVNSVTLVTVDAAGSTLPPRSTVTSVTVIDASQAAAATAAAESSISAAVASNSRALTPDPIPSSTTLVRSTASTDTPSTTGQPSASQV</sequence>